<dbReference type="Gene3D" id="3.30.450.40">
    <property type="match status" value="1"/>
</dbReference>
<dbReference type="InterPro" id="IPR029016">
    <property type="entry name" value="GAF-like_dom_sf"/>
</dbReference>
<dbReference type="PANTHER" id="PTHR44757">
    <property type="entry name" value="DIGUANYLATE CYCLASE DGCP"/>
    <property type="match status" value="1"/>
</dbReference>
<organism evidence="2 3">
    <name type="scientific">Eoetvoesiella caeni</name>
    <dbReference type="NCBI Taxonomy" id="645616"/>
    <lineage>
        <taxon>Bacteria</taxon>
        <taxon>Pseudomonadati</taxon>
        <taxon>Pseudomonadota</taxon>
        <taxon>Betaproteobacteria</taxon>
        <taxon>Burkholderiales</taxon>
        <taxon>Alcaligenaceae</taxon>
        <taxon>Eoetvoesiella</taxon>
    </lineage>
</organism>
<comment type="caution">
    <text evidence="2">The sequence shown here is derived from an EMBL/GenBank/DDBJ whole genome shotgun (WGS) entry which is preliminary data.</text>
</comment>
<dbReference type="CDD" id="cd01949">
    <property type="entry name" value="GGDEF"/>
    <property type="match status" value="1"/>
</dbReference>
<dbReference type="RefSeq" id="WP_113932457.1">
    <property type="nucleotide sequence ID" value="NZ_JACCEU010000004.1"/>
</dbReference>
<protein>
    <submittedName>
        <fullName evidence="2">Diguanylate cyclase (GGDEF)-like protein</fullName>
    </submittedName>
</protein>
<proteinExistence type="predicted"/>
<dbReference type="SMART" id="SM00267">
    <property type="entry name" value="GGDEF"/>
    <property type="match status" value="1"/>
</dbReference>
<dbReference type="SUPFAM" id="SSF55073">
    <property type="entry name" value="Nucleotide cyclase"/>
    <property type="match status" value="1"/>
</dbReference>
<dbReference type="NCBIfam" id="TIGR00254">
    <property type="entry name" value="GGDEF"/>
    <property type="match status" value="1"/>
</dbReference>
<sequence>MVQVPNTAETANNGPLASSLQYGVASLLARAETVSDALFNAVKKIADSGGWEMGVAWLADESGNLSYQSEWHKAGCDAAGLLGQIQNAESALVAALPGKVLQTGELASASDIRVEPRPALVDVAAGEKRYSALAFPLRYAANTLGVVALFCSSKYDLDDGARRMFEGLAQDIGQFLHARGGYEKRVKQAALHDEVTGLPGWPLFLDRGRQMLLLAERNDSSLAVLHINLDFSAVEQGKEGRHATTHELLARAAERLSSCVRSYDTVARFADNQFTVLLPEMIDADDALVVAQKIIATMSPSLAVAGLEYTVSTSVGIARHPQDGFDMPTLLGQASQALLQAKLLGINQCALYGEFAR</sequence>
<feature type="domain" description="GGDEF" evidence="1">
    <location>
        <begin position="220"/>
        <end position="354"/>
    </location>
</feature>
<name>A0A366HDU0_9BURK</name>
<evidence type="ECO:0000259" key="1">
    <source>
        <dbReference type="PROSITE" id="PS50887"/>
    </source>
</evidence>
<dbReference type="OrthoDB" id="8685888at2"/>
<dbReference type="Proteomes" id="UP000253628">
    <property type="component" value="Unassembled WGS sequence"/>
</dbReference>
<reference evidence="2 3" key="1">
    <citation type="submission" date="2018-06" db="EMBL/GenBank/DDBJ databases">
        <title>Genomic Encyclopedia of Type Strains, Phase IV (KMG-IV): sequencing the most valuable type-strain genomes for metagenomic binning, comparative biology and taxonomic classification.</title>
        <authorList>
            <person name="Goeker M."/>
        </authorList>
    </citation>
    <scope>NUCLEOTIDE SEQUENCE [LARGE SCALE GENOMIC DNA]</scope>
    <source>
        <strain evidence="2 3">DSM 25520</strain>
    </source>
</reference>
<evidence type="ECO:0000313" key="3">
    <source>
        <dbReference type="Proteomes" id="UP000253628"/>
    </source>
</evidence>
<gene>
    <name evidence="2" type="ORF">DFR37_1033</name>
</gene>
<evidence type="ECO:0000313" key="2">
    <source>
        <dbReference type="EMBL" id="RBP40665.1"/>
    </source>
</evidence>
<dbReference type="InterPro" id="IPR052155">
    <property type="entry name" value="Biofilm_reg_signaling"/>
</dbReference>
<dbReference type="Gene3D" id="3.30.70.270">
    <property type="match status" value="1"/>
</dbReference>
<dbReference type="PROSITE" id="PS50887">
    <property type="entry name" value="GGDEF"/>
    <property type="match status" value="1"/>
</dbReference>
<dbReference type="InterPro" id="IPR029787">
    <property type="entry name" value="Nucleotide_cyclase"/>
</dbReference>
<dbReference type="Pfam" id="PF13185">
    <property type="entry name" value="GAF_2"/>
    <property type="match status" value="1"/>
</dbReference>
<dbReference type="EMBL" id="QNRQ01000003">
    <property type="protein sequence ID" value="RBP40665.1"/>
    <property type="molecule type" value="Genomic_DNA"/>
</dbReference>
<dbReference type="InterPro" id="IPR000160">
    <property type="entry name" value="GGDEF_dom"/>
</dbReference>
<dbReference type="SUPFAM" id="SSF55781">
    <property type="entry name" value="GAF domain-like"/>
    <property type="match status" value="1"/>
</dbReference>
<dbReference type="Pfam" id="PF00990">
    <property type="entry name" value="GGDEF"/>
    <property type="match status" value="1"/>
</dbReference>
<keyword evidence="3" id="KW-1185">Reference proteome</keyword>
<dbReference type="InterPro" id="IPR043128">
    <property type="entry name" value="Rev_trsase/Diguanyl_cyclase"/>
</dbReference>
<dbReference type="AlphaFoldDB" id="A0A366HDU0"/>
<dbReference type="InterPro" id="IPR003018">
    <property type="entry name" value="GAF"/>
</dbReference>
<dbReference type="PANTHER" id="PTHR44757:SF2">
    <property type="entry name" value="BIOFILM ARCHITECTURE MAINTENANCE PROTEIN MBAA"/>
    <property type="match status" value="1"/>
</dbReference>
<accession>A0A366HDU0</accession>